<reference evidence="2 3" key="1">
    <citation type="journal article" date="2018" name="Aquat. Microb. Ecol.">
        <title>Gammaproteobacterial methanotrophs dominate.</title>
        <authorList>
            <person name="Rissanen A.J."/>
            <person name="Saarenheimo J."/>
            <person name="Tiirola M."/>
            <person name="Peura S."/>
            <person name="Aalto S.L."/>
            <person name="Karvinen A."/>
            <person name="Nykanen H."/>
        </authorList>
    </citation>
    <scope>NUCLEOTIDE SEQUENCE [LARGE SCALE GENOMIC DNA]</scope>
    <source>
        <strain evidence="2">AMbin10</strain>
    </source>
</reference>
<organism evidence="2 3">
    <name type="scientific">Candidatus Methylumidiphilus alinenensis</name>
    <dbReference type="NCBI Taxonomy" id="2202197"/>
    <lineage>
        <taxon>Bacteria</taxon>
        <taxon>Pseudomonadati</taxon>
        <taxon>Pseudomonadota</taxon>
        <taxon>Gammaproteobacteria</taxon>
        <taxon>Methylococcales</taxon>
        <taxon>Candidatus Methylumidiphilus</taxon>
    </lineage>
</organism>
<dbReference type="Gene3D" id="3.20.20.70">
    <property type="entry name" value="Aldolase class I"/>
    <property type="match status" value="1"/>
</dbReference>
<accession>A0A2W4SHL0</accession>
<dbReference type="SUPFAM" id="SSF102110">
    <property type="entry name" value="(2r)-phospho-3-sulfolactate synthase ComA"/>
    <property type="match status" value="1"/>
</dbReference>
<protein>
    <submittedName>
        <fullName evidence="2">Phosphosulfolactate synthase</fullName>
    </submittedName>
</protein>
<evidence type="ECO:0000313" key="3">
    <source>
        <dbReference type="Proteomes" id="UP000249396"/>
    </source>
</evidence>
<sequence length="292" mass="32241">MPDLAWDAIVGNLIRDRKQKPRTAGVTMVIDIGMGLGQLRDILEMADHCVDHWKLGFGTSVFLTKQMLQYKLALLAEHGVLTFPGGTLLEVALLEHHCRDYMKHAKALGFSAVEISDGTIPMPAFRRRNIIHCAADAGLIPITEVGKKDPKQQPTAAQIAGQALEDLQQGAHWVVMEGRESGRSVGIYDPCGKINDKTLSEISRIMGDAADRLIWEAPLKDQQAYLIQRFGTNVGLGNIPPDQILALEALRCRLRFDTLNTITEDMLRSGAWNPNQVEPKPADKVAVIHVNK</sequence>
<dbReference type="InterPro" id="IPR013785">
    <property type="entry name" value="Aldolase_TIM"/>
</dbReference>
<dbReference type="Proteomes" id="UP000249396">
    <property type="component" value="Unassembled WGS sequence"/>
</dbReference>
<proteinExistence type="inferred from homology"/>
<dbReference type="InterPro" id="IPR003830">
    <property type="entry name" value="ComA_synth"/>
</dbReference>
<comment type="caution">
    <text evidence="2">The sequence shown here is derived from an EMBL/GenBank/DDBJ whole genome shotgun (WGS) entry which is preliminary data.</text>
</comment>
<dbReference type="Pfam" id="PF02679">
    <property type="entry name" value="ComA"/>
    <property type="match status" value="1"/>
</dbReference>
<dbReference type="EMBL" id="QJPH01000533">
    <property type="protein sequence ID" value="PZN71157.1"/>
    <property type="molecule type" value="Genomic_DNA"/>
</dbReference>
<gene>
    <name evidence="2" type="ORF">DM484_27100</name>
</gene>
<evidence type="ECO:0000313" key="2">
    <source>
        <dbReference type="EMBL" id="PZN71157.1"/>
    </source>
</evidence>
<dbReference type="InterPro" id="IPR036112">
    <property type="entry name" value="ComA_synth_sf"/>
</dbReference>
<name>A0A2W4SHL0_9GAMM</name>
<comment type="similarity">
    <text evidence="1">Belongs to the phosphosulfolactate synthase family.</text>
</comment>
<dbReference type="AlphaFoldDB" id="A0A2W4SHL0"/>
<evidence type="ECO:0000256" key="1">
    <source>
        <dbReference type="ARBA" id="ARBA00010424"/>
    </source>
</evidence>